<feature type="domain" description="ELP1 TPR" evidence="9">
    <location>
        <begin position="832"/>
        <end position="971"/>
    </location>
</feature>
<dbReference type="FunCoup" id="A0A1V9XIY4">
    <property type="interactions" value="1506"/>
</dbReference>
<dbReference type="EMBL" id="MNPL01010134">
    <property type="protein sequence ID" value="OQR73312.1"/>
    <property type="molecule type" value="Genomic_DNA"/>
</dbReference>
<feature type="domain" description="ELP1 first N-terminal beta-propeller" evidence="7">
    <location>
        <begin position="66"/>
        <end position="348"/>
    </location>
</feature>
<dbReference type="Pfam" id="PF23925">
    <property type="entry name" value="A-sol_ELP1"/>
    <property type="match status" value="1"/>
</dbReference>
<dbReference type="GO" id="GO:0000049">
    <property type="term" value="F:tRNA binding"/>
    <property type="evidence" value="ECO:0007669"/>
    <property type="project" value="TreeGrafter"/>
</dbReference>
<feature type="region of interest" description="Disordered" evidence="6">
    <location>
        <begin position="1065"/>
        <end position="1105"/>
    </location>
</feature>
<dbReference type="PANTHER" id="PTHR12747">
    <property type="entry name" value="ELONGATOR COMPLEX PROTEIN 1"/>
    <property type="match status" value="1"/>
</dbReference>
<dbReference type="InterPro" id="IPR056164">
    <property type="entry name" value="Beta-prop_ELP1_1st"/>
</dbReference>
<dbReference type="AlphaFoldDB" id="A0A1V9XIY4"/>
<dbReference type="Pfam" id="PF23878">
    <property type="entry name" value="TPR_ELP1"/>
    <property type="match status" value="1"/>
</dbReference>
<dbReference type="InParanoid" id="A0A1V9XIY4"/>
<dbReference type="InterPro" id="IPR056167">
    <property type="entry name" value="A-sol_ELP1"/>
</dbReference>
<gene>
    <name evidence="12" type="ORF">BIW11_09810</name>
</gene>
<dbReference type="SUPFAM" id="SSF69322">
    <property type="entry name" value="Tricorn protease domain 2"/>
    <property type="match status" value="1"/>
</dbReference>
<evidence type="ECO:0000313" key="12">
    <source>
        <dbReference type="EMBL" id="OQR73312.1"/>
    </source>
</evidence>
<evidence type="ECO:0000259" key="7">
    <source>
        <dbReference type="Pfam" id="PF04762"/>
    </source>
</evidence>
<feature type="domain" description="ELP1 N-terminal second beta-propeller" evidence="8">
    <location>
        <begin position="380"/>
        <end position="436"/>
    </location>
</feature>
<comment type="similarity">
    <text evidence="2 5">Belongs to the ELP1/IKA1 family.</text>
</comment>
<keyword evidence="3 5" id="KW-0963">Cytoplasm</keyword>
<dbReference type="InterPro" id="IPR056169">
    <property type="entry name" value="HB_ELP1"/>
</dbReference>
<name>A0A1V9XIY4_9ACAR</name>
<dbReference type="Pfam" id="PF04762">
    <property type="entry name" value="Beta-prop_ELP1_1st"/>
    <property type="match status" value="1"/>
</dbReference>
<comment type="function">
    <text evidence="5">Component of the elongator complex which is required for multiple tRNA modifications, including mcm5U (5-methoxycarbonylmethyl uridine), mcm5s2U (5-methoxycarbonylmethyl-2-thiouridine), and ncm5U (5-carbamoylmethyl uridine). The elongator complex catalyzes formation of carboxymethyluridine in the wobble base at position 34 in tRNAs.</text>
</comment>
<dbReference type="InterPro" id="IPR056165">
    <property type="entry name" value="Beta-prop_ELP1_2nd"/>
</dbReference>
<evidence type="ECO:0000256" key="4">
    <source>
        <dbReference type="ARBA" id="ARBA00022694"/>
    </source>
</evidence>
<feature type="compositionally biased region" description="Polar residues" evidence="6">
    <location>
        <begin position="1069"/>
        <end position="1095"/>
    </location>
</feature>
<feature type="domain" description="ELP1 three-helical bundle" evidence="11">
    <location>
        <begin position="1004"/>
        <end position="1162"/>
    </location>
</feature>
<organism evidence="12 13">
    <name type="scientific">Tropilaelaps mercedesae</name>
    <dbReference type="NCBI Taxonomy" id="418985"/>
    <lineage>
        <taxon>Eukaryota</taxon>
        <taxon>Metazoa</taxon>
        <taxon>Ecdysozoa</taxon>
        <taxon>Arthropoda</taxon>
        <taxon>Chelicerata</taxon>
        <taxon>Arachnida</taxon>
        <taxon>Acari</taxon>
        <taxon>Parasitiformes</taxon>
        <taxon>Mesostigmata</taxon>
        <taxon>Gamasina</taxon>
        <taxon>Dermanyssoidea</taxon>
        <taxon>Laelapidae</taxon>
        <taxon>Tropilaelaps</taxon>
    </lineage>
</organism>
<comment type="caution">
    <text evidence="12">The sequence shown here is derived from an EMBL/GenBank/DDBJ whole genome shotgun (WGS) entry which is preliminary data.</text>
</comment>
<dbReference type="GO" id="GO:0005829">
    <property type="term" value="C:cytosol"/>
    <property type="evidence" value="ECO:0007669"/>
    <property type="project" value="TreeGrafter"/>
</dbReference>
<dbReference type="InterPro" id="IPR056166">
    <property type="entry name" value="TPR_ELP1"/>
</dbReference>
<sequence length="1211" mass="136723">MRNLKIRRYSELAGISQKGRCELAEDVRGEIVLVCGRHLWRLNSYAGDDGDTGGNENWISVGQIFDFDDDEIISLHATFMGFCAVSKCGQIVTFQLKTLPAVETVCDIPGEITCVSRSPDLELLVVLISKGQLLLMREDFNIVVEQEVETHDLGEKSAITVGWGKKETQFHGSAGKQAQKVVAVQKKSIAEFDDGRPYVVWRNDGQYFATNTVHNDVRTIRIWSREGVLQYTAEAIPELHGGLAWRWGDENLITSVDTSPMAERRIVFYETNGLRHGEFLLPKGALVVKDIYQGTVGTARVLIVLYSEASVETENQEDVLILYIMNNYHWYPKQTLRFPEGVRAILWDSHETLRVLANNLHSYRWSFQVDATGYGQVASIDGSKVLVTDFSKLVIPPPMAQRKIIAPLHVNSVVLLETSVVLQLDDGSLAVSDADVVSELIVCSDRTAWTHLTRLTDVAIVAVSYTKGAYKMHRIHTASKTIDELAILPAAPECLCVYENAVHVKLGKEILRYDVNDGAYSATGTAMGPLEDLKCTPQGVFVGFNSSERTFYLNDRLVCQKASSFVIHGSIFVLVTTVDNTLECYPIFGDSSDCCEIRNLEIGSLLVTTAPLDGRVVLQMPRGNVETIYPRPLMLHAIQSYLLAENFDMAFRLMKINRINMNLFYDFAPNTFVTRIDAMVRKINDVNSLNLIIMELQAEDVTRTMYKGYYSLVERPRPKTKKNVLEICEIFRRALVDVDEESFLLSIITCYVKKNTMDDLETALLTANRFEVRFDEVVKYLLVLVDVNRLMDIALGTYDFKIFLKVAQHSQKDPKEYLALLKELKCYKSDDYRKFKIDTHLKRHDRALVHVAKCPDHFAECLDLVIKQRLFTKAHSLFPAESSEAFALWVAHGDYLLTKKYYKDAAIAYMQGRAYHKACQCFERSLCIDLCLHAARLANLPIEPIGERLVLALITENKYTEACSLMKRHNYPMEKICLTLVSGGCWEEAFCSLVGVPDDRQEYVRTELREQMLSNAQELRESVAAAAETFSRFVARLEIVREEKANRNEDYMNFYDDTDLPMSEAGSVASRTSANRSAKSGTTRSGSIITKQSNRQARKARKPKYTLKEGSPFEDLAIVQECFQLTKNLENLIQQVAPLVTGLQLLSLMEEAASLHAAFGSYYATVRDTYIPLVWPEVTADAAQVISDEELRVRPTLPEGQHASAIFADRW</sequence>
<dbReference type="PIRSF" id="PIRSF017233">
    <property type="entry name" value="IKAP"/>
    <property type="match status" value="1"/>
</dbReference>
<dbReference type="Pfam" id="PF23936">
    <property type="entry name" value="HB_ELP1"/>
    <property type="match status" value="1"/>
</dbReference>
<dbReference type="InterPro" id="IPR006849">
    <property type="entry name" value="Elp1"/>
</dbReference>
<reference evidence="12 13" key="1">
    <citation type="journal article" date="2017" name="Gigascience">
        <title>Draft genome of the honey bee ectoparasitic mite, Tropilaelaps mercedesae, is shaped by the parasitic life history.</title>
        <authorList>
            <person name="Dong X."/>
            <person name="Armstrong S.D."/>
            <person name="Xia D."/>
            <person name="Makepeace B.L."/>
            <person name="Darby A.C."/>
            <person name="Kadowaki T."/>
        </authorList>
    </citation>
    <scope>NUCLEOTIDE SEQUENCE [LARGE SCALE GENOMIC DNA]</scope>
    <source>
        <strain evidence="12">Wuxi-XJTLU</strain>
    </source>
</reference>
<evidence type="ECO:0000259" key="9">
    <source>
        <dbReference type="Pfam" id="PF23878"/>
    </source>
</evidence>
<evidence type="ECO:0000259" key="11">
    <source>
        <dbReference type="Pfam" id="PF23936"/>
    </source>
</evidence>
<dbReference type="OrthoDB" id="40048at2759"/>
<dbReference type="GO" id="GO:0033588">
    <property type="term" value="C:elongator holoenzyme complex"/>
    <property type="evidence" value="ECO:0007669"/>
    <property type="project" value="InterPro"/>
</dbReference>
<dbReference type="STRING" id="418985.A0A1V9XIY4"/>
<evidence type="ECO:0000256" key="6">
    <source>
        <dbReference type="SAM" id="MobiDB-lite"/>
    </source>
</evidence>
<accession>A0A1V9XIY4</accession>
<dbReference type="Proteomes" id="UP000192247">
    <property type="component" value="Unassembled WGS sequence"/>
</dbReference>
<feature type="domain" description="ELP1 alpha-solenoid" evidence="10">
    <location>
        <begin position="631"/>
        <end position="824"/>
    </location>
</feature>
<comment type="pathway">
    <text evidence="1">tRNA modification; 5-methoxycarbonylmethyl-2-thiouridine-tRNA biosynthesis.</text>
</comment>
<evidence type="ECO:0000256" key="1">
    <source>
        <dbReference type="ARBA" id="ARBA00005043"/>
    </source>
</evidence>
<proteinExistence type="inferred from homology"/>
<evidence type="ECO:0000259" key="10">
    <source>
        <dbReference type="Pfam" id="PF23925"/>
    </source>
</evidence>
<dbReference type="GO" id="GO:0002926">
    <property type="term" value="P:tRNA wobble base 5-methoxycarbonylmethyl-2-thiouridinylation"/>
    <property type="evidence" value="ECO:0007669"/>
    <property type="project" value="TreeGrafter"/>
</dbReference>
<protein>
    <recommendedName>
        <fullName evidence="5">Elongator complex protein 1</fullName>
    </recommendedName>
</protein>
<dbReference type="GO" id="GO:0005634">
    <property type="term" value="C:nucleus"/>
    <property type="evidence" value="ECO:0007669"/>
    <property type="project" value="UniProtKB-SubCell"/>
</dbReference>
<feature type="compositionally biased region" description="Basic residues" evidence="6">
    <location>
        <begin position="1096"/>
        <end position="1105"/>
    </location>
</feature>
<evidence type="ECO:0000259" key="8">
    <source>
        <dbReference type="Pfam" id="PF23797"/>
    </source>
</evidence>
<evidence type="ECO:0000313" key="13">
    <source>
        <dbReference type="Proteomes" id="UP000192247"/>
    </source>
</evidence>
<comment type="subcellular location">
    <subcellularLocation>
        <location evidence="5">Cytoplasm</location>
    </subcellularLocation>
    <subcellularLocation>
        <location evidence="5">Nucleus</location>
    </subcellularLocation>
</comment>
<dbReference type="PANTHER" id="PTHR12747:SF0">
    <property type="entry name" value="ELONGATOR COMPLEX PROTEIN 1"/>
    <property type="match status" value="1"/>
</dbReference>
<evidence type="ECO:0000256" key="5">
    <source>
        <dbReference type="PIRNR" id="PIRNR017233"/>
    </source>
</evidence>
<keyword evidence="13" id="KW-1185">Reference proteome</keyword>
<evidence type="ECO:0000256" key="2">
    <source>
        <dbReference type="ARBA" id="ARBA00006086"/>
    </source>
</evidence>
<evidence type="ECO:0000256" key="3">
    <source>
        <dbReference type="ARBA" id="ARBA00022490"/>
    </source>
</evidence>
<dbReference type="Pfam" id="PF23797">
    <property type="entry name" value="Beta-prop_ELP1_2nd"/>
    <property type="match status" value="1"/>
</dbReference>
<keyword evidence="5" id="KW-0539">Nucleus</keyword>
<keyword evidence="4" id="KW-0819">tRNA processing</keyword>
<dbReference type="UniPathway" id="UPA00988"/>